<reference evidence="2 3" key="1">
    <citation type="journal article" date="2016" name="Nat. Commun.">
        <title>Thousands of microbial genomes shed light on interconnected biogeochemical processes in an aquifer system.</title>
        <authorList>
            <person name="Anantharaman K."/>
            <person name="Brown C.T."/>
            <person name="Hug L.A."/>
            <person name="Sharon I."/>
            <person name="Castelle C.J."/>
            <person name="Probst A.J."/>
            <person name="Thomas B.C."/>
            <person name="Singh A."/>
            <person name="Wilkins M.J."/>
            <person name="Karaoz U."/>
            <person name="Brodie E.L."/>
            <person name="Williams K.H."/>
            <person name="Hubbard S.S."/>
            <person name="Banfield J.F."/>
        </authorList>
    </citation>
    <scope>NUCLEOTIDE SEQUENCE [LARGE SCALE GENOMIC DNA]</scope>
</reference>
<accession>A0A1G2HUP1</accession>
<dbReference type="SUPFAM" id="SSF101386">
    <property type="entry name" value="all-alpha NTP pyrophosphatases"/>
    <property type="match status" value="1"/>
</dbReference>
<dbReference type="AlphaFoldDB" id="A0A1G2HUP1"/>
<gene>
    <name evidence="2" type="ORF">A2822_04110</name>
</gene>
<evidence type="ECO:0000259" key="1">
    <source>
        <dbReference type="Pfam" id="PF03819"/>
    </source>
</evidence>
<protein>
    <recommendedName>
        <fullName evidence="1">NTP pyrophosphohydrolase MazG-like domain-containing protein</fullName>
    </recommendedName>
</protein>
<dbReference type="Proteomes" id="UP000178774">
    <property type="component" value="Unassembled WGS sequence"/>
</dbReference>
<evidence type="ECO:0000313" key="2">
    <source>
        <dbReference type="EMBL" id="OGZ66183.1"/>
    </source>
</evidence>
<dbReference type="PANTHER" id="PTHR42702">
    <property type="entry name" value="NUCLEOTIDE PYROPHOSPHOHYDROLASE"/>
    <property type="match status" value="1"/>
</dbReference>
<name>A0A1G2HUP1_9BACT</name>
<dbReference type="EMBL" id="MHOP01000008">
    <property type="protein sequence ID" value="OGZ66183.1"/>
    <property type="molecule type" value="Genomic_DNA"/>
</dbReference>
<feature type="domain" description="NTP pyrophosphohydrolase MazG-like" evidence="1">
    <location>
        <begin position="141"/>
        <end position="191"/>
    </location>
</feature>
<sequence>MITSHASLEMFQEFNWKIYQLNDDRHCSSVVDIISYLHRDITRILKAVRKEKHQELEKRICVTFSWAFAVASRLHINVAHEMWKRFPGCCPYCKGAVCDCKERADSRQALTAARDRPESLRDWQKMFAAIYPNNKLQDSVMHLAEEIGELSEAIRNFFAVHSDEAFNNIAEEIVDIFANLLGTANCLDFDVAALLADYYKDGCPKCQQCPCRCGYIVVDQPV</sequence>
<dbReference type="Pfam" id="PF03819">
    <property type="entry name" value="MazG"/>
    <property type="match status" value="1"/>
</dbReference>
<organism evidence="2 3">
    <name type="scientific">Candidatus Staskawiczbacteria bacterium RIFCSPHIGHO2_01_FULL_41_41</name>
    <dbReference type="NCBI Taxonomy" id="1802203"/>
    <lineage>
        <taxon>Bacteria</taxon>
        <taxon>Candidatus Staskawicziibacteriota</taxon>
    </lineage>
</organism>
<dbReference type="InterPro" id="IPR004518">
    <property type="entry name" value="MazG-like_dom"/>
</dbReference>
<proteinExistence type="predicted"/>
<dbReference type="Gene3D" id="1.10.287.1080">
    <property type="entry name" value="MazG-like"/>
    <property type="match status" value="1"/>
</dbReference>
<dbReference type="PANTHER" id="PTHR42702:SF1">
    <property type="entry name" value="REGULATORY PROTEIN FOR BETA-LACTAMASE"/>
    <property type="match status" value="1"/>
</dbReference>
<evidence type="ECO:0000313" key="3">
    <source>
        <dbReference type="Proteomes" id="UP000178774"/>
    </source>
</evidence>
<comment type="caution">
    <text evidence="2">The sequence shown here is derived from an EMBL/GenBank/DDBJ whole genome shotgun (WGS) entry which is preliminary data.</text>
</comment>